<proteinExistence type="evidence at transcript level"/>
<feature type="region of interest" description="Disordered" evidence="1">
    <location>
        <begin position="107"/>
        <end position="134"/>
    </location>
</feature>
<dbReference type="SUPFAM" id="SSF49599">
    <property type="entry name" value="TRAF domain-like"/>
    <property type="match status" value="1"/>
</dbReference>
<dbReference type="Gene3D" id="2.60.210.10">
    <property type="entry name" value="Apoptosis, Tumor Necrosis Factor Receptor Associated Protein 2, Chain A"/>
    <property type="match status" value="1"/>
</dbReference>
<sequence length="353" mass="39211">QHFQRDCGHHSVGCPRCSASVLSSNVCAHLRSDCSSLTTPPSSDCGRRTGYNDETLLTSLRGALEHTGEMTALLEQLPSDSNARGDPLHEISQGVSASSEAIKQEFPQAALESDGSSRESVREINASNQQTEGPLLASSDAVDDLSIRMSALEVVKGEPQNETRETRDYYSRLDAANDAANDAAKYEAQENASKLLRMNRMLKCDCAIFFVKGIQWLHDVAMKHGSAACESGRVYLRGYHLSPGLVVTKQGQSLLLYLGLQLHKGDMDDTVQWPFQRRFRLSVLHPKGFTKRQLEFRPDRVCEFIEKPMESSNQPFFYYEGSLNLLDLVRDGYVHGDQLRLSLELLSLVALLA</sequence>
<protein>
    <submittedName>
        <fullName evidence="3">Putative tumor necrosis factor receptor-associated factor</fullName>
    </submittedName>
</protein>
<organism evidence="3">
    <name type="scientific">Amblyomma aureolatum</name>
    <dbReference type="NCBI Taxonomy" id="187763"/>
    <lineage>
        <taxon>Eukaryota</taxon>
        <taxon>Metazoa</taxon>
        <taxon>Ecdysozoa</taxon>
        <taxon>Arthropoda</taxon>
        <taxon>Chelicerata</taxon>
        <taxon>Arachnida</taxon>
        <taxon>Acari</taxon>
        <taxon>Parasitiformes</taxon>
        <taxon>Ixodida</taxon>
        <taxon>Ixodoidea</taxon>
        <taxon>Ixodidae</taxon>
        <taxon>Amblyomminae</taxon>
        <taxon>Amblyomma</taxon>
    </lineage>
</organism>
<evidence type="ECO:0000259" key="2">
    <source>
        <dbReference type="Pfam" id="PF21355"/>
    </source>
</evidence>
<dbReference type="InterPro" id="IPR049342">
    <property type="entry name" value="TRAF1-6_MATH_dom"/>
</dbReference>
<dbReference type="InterPro" id="IPR008974">
    <property type="entry name" value="TRAF-like"/>
</dbReference>
<keyword evidence="3" id="KW-0675">Receptor</keyword>
<dbReference type="AlphaFoldDB" id="A0A1E1XIV1"/>
<feature type="non-terminal residue" evidence="3">
    <location>
        <position position="1"/>
    </location>
</feature>
<name>A0A1E1XIV1_9ACAR</name>
<reference evidence="3" key="1">
    <citation type="journal article" date="2017" name="Front. Cell. Infect. Microbiol.">
        <title>The Distinct Transcriptional Response of the Midgut of Amblyomma sculptum and Amblyomma aureolatum Ticks to Rickettsia rickettsii Correlates to Their Differences in Susceptibility to Infection.</title>
        <authorList>
            <person name="Martins L.A."/>
            <person name="Galletti M.F.B.M."/>
            <person name="Ribeiro J.M."/>
            <person name="Fujita A."/>
            <person name="Costa F.B."/>
            <person name="Labruna M.B."/>
            <person name="Daffre S."/>
            <person name="Fogaca A.C."/>
        </authorList>
    </citation>
    <scope>NUCLEOTIDE SEQUENCE</scope>
</reference>
<dbReference type="Pfam" id="PF21355">
    <property type="entry name" value="TRAF-mep_MATH"/>
    <property type="match status" value="1"/>
</dbReference>
<feature type="domain" description="TRAF1-6 MATH" evidence="2">
    <location>
        <begin position="237"/>
        <end position="339"/>
    </location>
</feature>
<evidence type="ECO:0000313" key="3">
    <source>
        <dbReference type="EMBL" id="JAT99049.1"/>
    </source>
</evidence>
<evidence type="ECO:0000256" key="1">
    <source>
        <dbReference type="SAM" id="MobiDB-lite"/>
    </source>
</evidence>
<dbReference type="EMBL" id="GFAC01000139">
    <property type="protein sequence ID" value="JAT99049.1"/>
    <property type="molecule type" value="mRNA"/>
</dbReference>
<accession>A0A1E1XIV1</accession>